<evidence type="ECO:0000313" key="1">
    <source>
        <dbReference type="EMBL" id="SDC69867.1"/>
    </source>
</evidence>
<keyword evidence="2" id="KW-1185">Reference proteome</keyword>
<proteinExistence type="predicted"/>
<protein>
    <submittedName>
        <fullName evidence="1">Uncharacterized protein</fullName>
    </submittedName>
</protein>
<dbReference type="Proteomes" id="UP000198943">
    <property type="component" value="Unassembled WGS sequence"/>
</dbReference>
<dbReference type="AlphaFoldDB" id="A0A1G6NRI4"/>
<sequence length="97" mass="10794">MEKFNKIKTMVLTVDGNKVVAASPDVLTNQRRLGRRHTLEIYNNSDIAVLFGGEDVTLESGMPILPNESRMFPVDDPEAIYLIAEKPADVVIAEYCV</sequence>
<reference evidence="2" key="1">
    <citation type="submission" date="2016-10" db="EMBL/GenBank/DDBJ databases">
        <authorList>
            <person name="Varghese N."/>
            <person name="Submissions S."/>
        </authorList>
    </citation>
    <scope>NUCLEOTIDE SEQUENCE [LARGE SCALE GENOMIC DNA]</scope>
    <source>
        <strain evidence="2">DSM 11005</strain>
    </source>
</reference>
<name>A0A1G6NRI4_9FIRM</name>
<accession>A0A1G6NRI4</accession>
<organism evidence="1 2">
    <name type="scientific">Succiniclasticum ruminis</name>
    <dbReference type="NCBI Taxonomy" id="40841"/>
    <lineage>
        <taxon>Bacteria</taxon>
        <taxon>Bacillati</taxon>
        <taxon>Bacillota</taxon>
        <taxon>Negativicutes</taxon>
        <taxon>Acidaminococcales</taxon>
        <taxon>Acidaminococcaceae</taxon>
        <taxon>Succiniclasticum</taxon>
    </lineage>
</organism>
<gene>
    <name evidence="1" type="ORF">SAMN04487864_11540</name>
</gene>
<dbReference type="EMBL" id="FMYW01000015">
    <property type="protein sequence ID" value="SDC69867.1"/>
    <property type="molecule type" value="Genomic_DNA"/>
</dbReference>
<evidence type="ECO:0000313" key="2">
    <source>
        <dbReference type="Proteomes" id="UP000198943"/>
    </source>
</evidence>
<dbReference type="RefSeq" id="WP_093730998.1">
    <property type="nucleotide sequence ID" value="NZ_FMYW01000015.1"/>
</dbReference>